<feature type="region of interest" description="Disordered" evidence="1">
    <location>
        <begin position="44"/>
        <end position="196"/>
    </location>
</feature>
<feature type="compositionally biased region" description="Pro residues" evidence="1">
    <location>
        <begin position="164"/>
        <end position="174"/>
    </location>
</feature>
<dbReference type="Proteomes" id="UP000299084">
    <property type="component" value="Unassembled WGS sequence"/>
</dbReference>
<protein>
    <submittedName>
        <fullName evidence="2">Uncharacterized protein</fullName>
    </submittedName>
</protein>
<feature type="compositionally biased region" description="Polar residues" evidence="1">
    <location>
        <begin position="150"/>
        <end position="162"/>
    </location>
</feature>
<feature type="compositionally biased region" description="Basic and acidic residues" evidence="1">
    <location>
        <begin position="77"/>
        <end position="90"/>
    </location>
</feature>
<gene>
    <name evidence="2" type="ORF">Cadr_000017104</name>
</gene>
<feature type="compositionally biased region" description="Basic residues" evidence="1">
    <location>
        <begin position="93"/>
        <end position="104"/>
    </location>
</feature>
<evidence type="ECO:0000256" key="1">
    <source>
        <dbReference type="SAM" id="MobiDB-lite"/>
    </source>
</evidence>
<accession>A0A5N4DHD6</accession>
<proteinExistence type="predicted"/>
<name>A0A5N4DHD6_CAMDR</name>
<organism evidence="2 3">
    <name type="scientific">Camelus dromedarius</name>
    <name type="common">Dromedary</name>
    <name type="synonym">Arabian camel</name>
    <dbReference type="NCBI Taxonomy" id="9838"/>
    <lineage>
        <taxon>Eukaryota</taxon>
        <taxon>Metazoa</taxon>
        <taxon>Chordata</taxon>
        <taxon>Craniata</taxon>
        <taxon>Vertebrata</taxon>
        <taxon>Euteleostomi</taxon>
        <taxon>Mammalia</taxon>
        <taxon>Eutheria</taxon>
        <taxon>Laurasiatheria</taxon>
        <taxon>Artiodactyla</taxon>
        <taxon>Tylopoda</taxon>
        <taxon>Camelidae</taxon>
        <taxon>Camelus</taxon>
    </lineage>
</organism>
<comment type="caution">
    <text evidence="2">The sequence shown here is derived from an EMBL/GenBank/DDBJ whole genome shotgun (WGS) entry which is preliminary data.</text>
</comment>
<dbReference type="EMBL" id="JWIN03000012">
    <property type="protein sequence ID" value="KAB1270548.1"/>
    <property type="molecule type" value="Genomic_DNA"/>
</dbReference>
<reference evidence="2 3" key="1">
    <citation type="journal article" date="2019" name="Mol. Ecol. Resour.">
        <title>Improving Illumina assemblies with Hi-C and long reads: an example with the North African dromedary.</title>
        <authorList>
            <person name="Elbers J.P."/>
            <person name="Rogers M.F."/>
            <person name="Perelman P.L."/>
            <person name="Proskuryakova A.A."/>
            <person name="Serdyukova N.A."/>
            <person name="Johnson W.E."/>
            <person name="Horin P."/>
            <person name="Corander J."/>
            <person name="Murphy D."/>
            <person name="Burger P.A."/>
        </authorList>
    </citation>
    <scope>NUCLEOTIDE SEQUENCE [LARGE SCALE GENOMIC DNA]</scope>
    <source>
        <strain evidence="2">Drom800</strain>
        <tissue evidence="2">Blood</tissue>
    </source>
</reference>
<evidence type="ECO:0000313" key="3">
    <source>
        <dbReference type="Proteomes" id="UP000299084"/>
    </source>
</evidence>
<sequence>MILGSTHGPMLHSPAPKKGNSRWLGIGSLGAGVPKLRWPKVAASDKSFPEAVSQCGGRETEEERRPLLSPRLNVPRTFEKRPRLRREGVRSSRITHRRSAKRSRGPAPTGPSFPSVRRSRLHPPTTELGSSHLKPCDPPTTRKQVRRLFTPTSRGRGTGNTNPPIVPHHAPPAPNGDSLGGPQPTNQSCPGPVPNARSDRPFAWDAVASKGNLPMNVGAELIPPCGENAFIASQGQAVAMATRSSPYLSTREVTLDDSSATSRMLGIVVLGQLRSLAFPHFPSVSLGELCAAWFRMFVSSPLLKLPRLGRGRSVFWESASESGPRLRFVNAPFRIWLLLCHLASRSTYSLCAFRGRIQRLCCDPVAPEFLLYVRWRAV</sequence>
<dbReference type="AlphaFoldDB" id="A0A5N4DHD6"/>
<keyword evidence="3" id="KW-1185">Reference proteome</keyword>
<feature type="region of interest" description="Disordered" evidence="1">
    <location>
        <begin position="1"/>
        <end position="22"/>
    </location>
</feature>
<evidence type="ECO:0000313" key="2">
    <source>
        <dbReference type="EMBL" id="KAB1270548.1"/>
    </source>
</evidence>